<protein>
    <submittedName>
        <fullName evidence="1">GTP-binding protein</fullName>
    </submittedName>
</protein>
<dbReference type="PANTHER" id="PTHR42708">
    <property type="entry name" value="ATP/GTP-BINDING PROTEIN-RELATED"/>
    <property type="match status" value="1"/>
</dbReference>
<dbReference type="Gene3D" id="3.40.50.300">
    <property type="entry name" value="P-loop containing nucleotide triphosphate hydrolases"/>
    <property type="match status" value="1"/>
</dbReference>
<keyword evidence="2" id="KW-1185">Reference proteome</keyword>
<name>A0ABQ6SYC6_9GAMM</name>
<dbReference type="Pfam" id="PF08477">
    <property type="entry name" value="Roc"/>
    <property type="match status" value="1"/>
</dbReference>
<comment type="caution">
    <text evidence="1">The sequence shown here is derived from an EMBL/GenBank/DDBJ whole genome shotgun (WGS) entry which is preliminary data.</text>
</comment>
<dbReference type="RefSeq" id="WP_150455562.1">
    <property type="nucleotide sequence ID" value="NZ_VYKI01000025.1"/>
</dbReference>
<proteinExistence type="predicted"/>
<reference evidence="1 2" key="1">
    <citation type="journal article" date="2020" name="Antonie Van Leeuwenhoek">
        <title>Stenotrophomonas cyclobalanopsidis sp. nov., isolated from the leaf spot disease of Cyclobalanopsis patelliformis.</title>
        <authorList>
            <person name="Bian D.R."/>
            <person name="Xue H."/>
            <person name="Piao C.G."/>
            <person name="Li Y."/>
        </authorList>
    </citation>
    <scope>NUCLEOTIDE SEQUENCE [LARGE SCALE GENOMIC DNA]</scope>
    <source>
        <strain evidence="1 2">TPQG1-4</strain>
    </source>
</reference>
<organism evidence="1 2">
    <name type="scientific">Stenotrophomonas cyclobalanopsidis</name>
    <dbReference type="NCBI Taxonomy" id="2771362"/>
    <lineage>
        <taxon>Bacteria</taxon>
        <taxon>Pseudomonadati</taxon>
        <taxon>Pseudomonadota</taxon>
        <taxon>Gammaproteobacteria</taxon>
        <taxon>Lysobacterales</taxon>
        <taxon>Lysobacteraceae</taxon>
        <taxon>Stenotrophomonas</taxon>
    </lineage>
</organism>
<dbReference type="EMBL" id="VYKI01000025">
    <property type="protein sequence ID" value="KAA8995118.1"/>
    <property type="molecule type" value="Genomic_DNA"/>
</dbReference>
<sequence>MTVREHKIVVMGPLGAGKSTLVQTLTQGKAVVTEARNTDPSVGKEYTTVAMDYGDIDLPGGDRLRLYGSPGQERFSYIWPILLAGAEGAIVLVDGSKCVNATLAGQHLQAIAEHAPTLPVVIGITKCGRTDDPVLPHWQAWLGEHAPHLPALPLDPRDMKQAITAMDLLMSQIECNAMTTADE</sequence>
<dbReference type="NCBIfam" id="TIGR00231">
    <property type="entry name" value="small_GTP"/>
    <property type="match status" value="1"/>
</dbReference>
<dbReference type="InterPro" id="IPR052705">
    <property type="entry name" value="Gliding_Motility_GTPase"/>
</dbReference>
<accession>A0ABQ6SYC6</accession>
<evidence type="ECO:0000313" key="1">
    <source>
        <dbReference type="EMBL" id="KAA8995118.1"/>
    </source>
</evidence>
<evidence type="ECO:0000313" key="2">
    <source>
        <dbReference type="Proteomes" id="UP000326367"/>
    </source>
</evidence>
<dbReference type="SUPFAM" id="SSF52540">
    <property type="entry name" value="P-loop containing nucleoside triphosphate hydrolases"/>
    <property type="match status" value="1"/>
</dbReference>
<dbReference type="InterPro" id="IPR005225">
    <property type="entry name" value="Small_GTP-bd"/>
</dbReference>
<dbReference type="PANTHER" id="PTHR42708:SF1">
    <property type="entry name" value="GLIDING MOTILITY PROTEIN MGLA"/>
    <property type="match status" value="1"/>
</dbReference>
<dbReference type="CDD" id="cd00882">
    <property type="entry name" value="Ras_like_GTPase"/>
    <property type="match status" value="1"/>
</dbReference>
<gene>
    <name evidence="1" type="ORF">FJU31_15680</name>
</gene>
<dbReference type="Proteomes" id="UP000326367">
    <property type="component" value="Unassembled WGS sequence"/>
</dbReference>
<dbReference type="InterPro" id="IPR027417">
    <property type="entry name" value="P-loop_NTPase"/>
</dbReference>